<reference evidence="4" key="1">
    <citation type="submission" date="2025-08" db="UniProtKB">
        <authorList>
            <consortium name="RefSeq"/>
        </authorList>
    </citation>
    <scope>IDENTIFICATION</scope>
</reference>
<evidence type="ECO:0000256" key="1">
    <source>
        <dbReference type="ARBA" id="ARBA00022917"/>
    </source>
</evidence>
<dbReference type="InterPro" id="IPR011035">
    <property type="entry name" value="Ribosomal_bL25/Gln-tRNA_synth"/>
</dbReference>
<dbReference type="Gene3D" id="2.40.240.10">
    <property type="entry name" value="Ribosomal Protein L25, Chain P"/>
    <property type="match status" value="1"/>
</dbReference>
<evidence type="ECO:0000313" key="3">
    <source>
        <dbReference type="Proteomes" id="UP000504604"/>
    </source>
</evidence>
<sequence length="62" mass="6867">NPQSKVVVTDAYAVPSLRNAAIGDRFQFERLGYFVVDKDSSPGKLVFNRTVTLRDSYSKGGK</sequence>
<dbReference type="OrthoDB" id="10250478at2759"/>
<dbReference type="FunFam" id="2.40.240.10:FF:000040">
    <property type="entry name" value="Ribosomal protein L25/Gln-tRNA synthetase, anti-codon-binding domain-containing protein"/>
    <property type="match status" value="1"/>
</dbReference>
<dbReference type="InterPro" id="IPR049437">
    <property type="entry name" value="tRNA-synt_1c_C2"/>
</dbReference>
<name>A0A8M8UUE2_SESIN</name>
<dbReference type="RefSeq" id="XP_020547615.1">
    <property type="nucleotide sequence ID" value="XM_020691956.1"/>
</dbReference>
<accession>A0A8M8UUE2</accession>
<dbReference type="GeneID" id="110011589"/>
<dbReference type="AlphaFoldDB" id="A0A8M8UUE2"/>
<proteinExistence type="predicted"/>
<organism evidence="3 4">
    <name type="scientific">Sesamum indicum</name>
    <name type="common">Oriental sesame</name>
    <name type="synonym">Sesamum orientale</name>
    <dbReference type="NCBI Taxonomy" id="4182"/>
    <lineage>
        <taxon>Eukaryota</taxon>
        <taxon>Viridiplantae</taxon>
        <taxon>Streptophyta</taxon>
        <taxon>Embryophyta</taxon>
        <taxon>Tracheophyta</taxon>
        <taxon>Spermatophyta</taxon>
        <taxon>Magnoliopsida</taxon>
        <taxon>eudicotyledons</taxon>
        <taxon>Gunneridae</taxon>
        <taxon>Pentapetalae</taxon>
        <taxon>asterids</taxon>
        <taxon>lamiids</taxon>
        <taxon>Lamiales</taxon>
        <taxon>Pedaliaceae</taxon>
        <taxon>Sesamum</taxon>
    </lineage>
</organism>
<keyword evidence="1" id="KW-0648">Protein biosynthesis</keyword>
<dbReference type="InterPro" id="IPR020056">
    <property type="entry name" value="Rbsml_bL25/Gln-tRNA_synth_N"/>
</dbReference>
<evidence type="ECO:0000313" key="4">
    <source>
        <dbReference type="RefSeq" id="XP_020547615.1"/>
    </source>
</evidence>
<keyword evidence="3" id="KW-1185">Reference proteome</keyword>
<dbReference type="GO" id="GO:0016874">
    <property type="term" value="F:ligase activity"/>
    <property type="evidence" value="ECO:0007669"/>
    <property type="project" value="UniProtKB-KW"/>
</dbReference>
<gene>
    <name evidence="4" type="primary">LOC110011589</name>
</gene>
<dbReference type="Proteomes" id="UP000504604">
    <property type="component" value="Linkage group LG2"/>
</dbReference>
<dbReference type="Pfam" id="PF20974">
    <property type="entry name" value="tRNA-synt_1c_C2"/>
    <property type="match status" value="1"/>
</dbReference>
<feature type="domain" description="tRNA synthetases class I (E and Q) anti-codon binding" evidence="2">
    <location>
        <begin position="1"/>
        <end position="37"/>
    </location>
</feature>
<keyword evidence="4" id="KW-0436">Ligase</keyword>
<protein>
    <submittedName>
        <fullName evidence="4">Glutamine--tRNA ligase, cytoplasmic</fullName>
    </submittedName>
</protein>
<dbReference type="KEGG" id="sind:110011589"/>
<dbReference type="SUPFAM" id="SSF50715">
    <property type="entry name" value="Ribosomal protein L25-like"/>
    <property type="match status" value="1"/>
</dbReference>
<feature type="non-terminal residue" evidence="4">
    <location>
        <position position="1"/>
    </location>
</feature>
<dbReference type="GO" id="GO:0006412">
    <property type="term" value="P:translation"/>
    <property type="evidence" value="ECO:0007669"/>
    <property type="project" value="UniProtKB-KW"/>
</dbReference>
<evidence type="ECO:0000259" key="2">
    <source>
        <dbReference type="Pfam" id="PF20974"/>
    </source>
</evidence>